<gene>
    <name evidence="1" type="ORF">BA724_10070</name>
</gene>
<comment type="caution">
    <text evidence="1">The sequence shown here is derived from an EMBL/GenBank/DDBJ whole genome shotgun (WGS) entry which is preliminary data.</text>
</comment>
<dbReference type="OrthoDB" id="2967524at2"/>
<evidence type="ECO:0000313" key="1">
    <source>
        <dbReference type="EMBL" id="OES44601.1"/>
    </source>
</evidence>
<protein>
    <submittedName>
        <fullName evidence="1">Uncharacterized protein</fullName>
    </submittedName>
</protein>
<proteinExistence type="predicted"/>
<dbReference type="RefSeq" id="WP_069939191.1">
    <property type="nucleotide sequence ID" value="NZ_MAMP01000022.1"/>
</dbReference>
<reference evidence="1 2" key="1">
    <citation type="submission" date="2016-06" db="EMBL/GenBank/DDBJ databases">
        <title>Domibacillus iocasae genome sequencing.</title>
        <authorList>
            <person name="Verma A."/>
            <person name="Pal Y."/>
            <person name="Ojha A.K."/>
            <person name="Krishnamurthi S."/>
        </authorList>
    </citation>
    <scope>NUCLEOTIDE SEQUENCE [LARGE SCALE GENOMIC DNA]</scope>
    <source>
        <strain evidence="1 2">DSM 29979</strain>
    </source>
</reference>
<organism evidence="1 2">
    <name type="scientific">Domibacillus iocasae</name>
    <dbReference type="NCBI Taxonomy" id="1714016"/>
    <lineage>
        <taxon>Bacteria</taxon>
        <taxon>Bacillati</taxon>
        <taxon>Bacillota</taxon>
        <taxon>Bacilli</taxon>
        <taxon>Bacillales</taxon>
        <taxon>Bacillaceae</taxon>
        <taxon>Domibacillus</taxon>
    </lineage>
</organism>
<evidence type="ECO:0000313" key="2">
    <source>
        <dbReference type="Proteomes" id="UP000095658"/>
    </source>
</evidence>
<name>A0A1E7DNF2_9BACI</name>
<dbReference type="AlphaFoldDB" id="A0A1E7DNF2"/>
<dbReference type="Proteomes" id="UP000095658">
    <property type="component" value="Unassembled WGS sequence"/>
</dbReference>
<dbReference type="EMBL" id="MAMP01000022">
    <property type="protein sequence ID" value="OES44601.1"/>
    <property type="molecule type" value="Genomic_DNA"/>
</dbReference>
<keyword evidence="2" id="KW-1185">Reference proteome</keyword>
<sequence>MTFKDQLFTVFDQRFKDELFLTDLFLDLYGKMETFDNELEKYASVGLDIVFEAAENAAALQIEDRFLRFDLVFDETEPFIQVSSGKTVEDEPDIVDNIYADKAAYPDSLYWQLGEEAAFEAYLKAAFGRFL</sequence>
<accession>A0A1E7DNF2</accession>